<accession>A0A0L6UMS8</accession>
<feature type="region of interest" description="Disordered" evidence="2">
    <location>
        <begin position="1"/>
        <end position="32"/>
    </location>
</feature>
<dbReference type="EMBL" id="LAVV01010364">
    <property type="protein sequence ID" value="KNZ49150.1"/>
    <property type="molecule type" value="Genomic_DNA"/>
</dbReference>
<keyword evidence="1" id="KW-0507">mRNA processing</keyword>
<evidence type="ECO:0000313" key="3">
    <source>
        <dbReference type="EMBL" id="KNZ49150.1"/>
    </source>
</evidence>
<dbReference type="OrthoDB" id="2506816at2759"/>
<feature type="compositionally biased region" description="Basic and acidic residues" evidence="2">
    <location>
        <begin position="10"/>
        <end position="19"/>
    </location>
</feature>
<organism evidence="3 4">
    <name type="scientific">Puccinia sorghi</name>
    <dbReference type="NCBI Taxonomy" id="27349"/>
    <lineage>
        <taxon>Eukaryota</taxon>
        <taxon>Fungi</taxon>
        <taxon>Dikarya</taxon>
        <taxon>Basidiomycota</taxon>
        <taxon>Pucciniomycotina</taxon>
        <taxon>Pucciniomycetes</taxon>
        <taxon>Pucciniales</taxon>
        <taxon>Pucciniaceae</taxon>
        <taxon>Puccinia</taxon>
    </lineage>
</organism>
<dbReference type="SUPFAM" id="SSF57756">
    <property type="entry name" value="Retrovirus zinc finger-like domains"/>
    <property type="match status" value="1"/>
</dbReference>
<dbReference type="VEuPathDB" id="FungiDB:VP01_517g2"/>
<dbReference type="GO" id="GO:0003676">
    <property type="term" value="F:nucleic acid binding"/>
    <property type="evidence" value="ECO:0007669"/>
    <property type="project" value="InterPro"/>
</dbReference>
<keyword evidence="4" id="KW-1185">Reference proteome</keyword>
<evidence type="ECO:0008006" key="5">
    <source>
        <dbReference type="Google" id="ProtNLM"/>
    </source>
</evidence>
<dbReference type="InterPro" id="IPR036875">
    <property type="entry name" value="Znf_CCHC_sf"/>
</dbReference>
<evidence type="ECO:0000256" key="2">
    <source>
        <dbReference type="SAM" id="MobiDB-lite"/>
    </source>
</evidence>
<dbReference type="GO" id="GO:0006397">
    <property type="term" value="P:mRNA processing"/>
    <property type="evidence" value="ECO:0007669"/>
    <property type="project" value="UniProtKB-KW"/>
</dbReference>
<protein>
    <recommendedName>
        <fullName evidence="5">CCHC-type domain-containing protein</fullName>
    </recommendedName>
</protein>
<evidence type="ECO:0000256" key="1">
    <source>
        <dbReference type="ARBA" id="ARBA00022664"/>
    </source>
</evidence>
<evidence type="ECO:0000313" key="4">
    <source>
        <dbReference type="Proteomes" id="UP000037035"/>
    </source>
</evidence>
<sequence length="163" mass="18587">MAVNAINNRHNNERYEPPHRRNNPPNPSGKFSVEKATFYRGKGHSDSLMERFGYACLYCRETGHWYSDCEQYWEDVRFGRVAAPPENHNEKGSRFIPPTRQTAASQPPASQSGRQSNGRIRKIDVPEANDGTVLLDSGSTINAPDHLARNIFLYCSHRIHWCS</sequence>
<feature type="region of interest" description="Disordered" evidence="2">
    <location>
        <begin position="84"/>
        <end position="125"/>
    </location>
</feature>
<name>A0A0L6UMS8_9BASI</name>
<gene>
    <name evidence="3" type="ORF">VP01_517g2</name>
</gene>
<dbReference type="GO" id="GO:0008270">
    <property type="term" value="F:zinc ion binding"/>
    <property type="evidence" value="ECO:0007669"/>
    <property type="project" value="InterPro"/>
</dbReference>
<dbReference type="AlphaFoldDB" id="A0A0L6UMS8"/>
<feature type="compositionally biased region" description="Polar residues" evidence="2">
    <location>
        <begin position="99"/>
        <end position="118"/>
    </location>
</feature>
<reference evidence="3 4" key="1">
    <citation type="submission" date="2015-08" db="EMBL/GenBank/DDBJ databases">
        <title>Next Generation Sequencing and Analysis of the Genome of Puccinia sorghi L Schw, the Causal Agent of Maize Common Rust.</title>
        <authorList>
            <person name="Rochi L."/>
            <person name="Burguener G."/>
            <person name="Darino M."/>
            <person name="Turjanski A."/>
            <person name="Kreff E."/>
            <person name="Dieguez M.J."/>
            <person name="Sacco F."/>
        </authorList>
    </citation>
    <scope>NUCLEOTIDE SEQUENCE [LARGE SCALE GENOMIC DNA]</scope>
    <source>
        <strain evidence="3 4">RO10H11247</strain>
    </source>
</reference>
<dbReference type="Proteomes" id="UP000037035">
    <property type="component" value="Unassembled WGS sequence"/>
</dbReference>
<proteinExistence type="predicted"/>
<dbReference type="Gene3D" id="4.10.60.10">
    <property type="entry name" value="Zinc finger, CCHC-type"/>
    <property type="match status" value="1"/>
</dbReference>
<comment type="caution">
    <text evidence="3">The sequence shown here is derived from an EMBL/GenBank/DDBJ whole genome shotgun (WGS) entry which is preliminary data.</text>
</comment>